<reference evidence="7" key="1">
    <citation type="journal article" date="2014" name="Int. J. Syst. Evol. Microbiol.">
        <title>Complete genome sequence of Corynebacterium casei LMG S-19264T (=DSM 44701T), isolated from a smear-ripened cheese.</title>
        <authorList>
            <consortium name="US DOE Joint Genome Institute (JGI-PGF)"/>
            <person name="Walter F."/>
            <person name="Albersmeier A."/>
            <person name="Kalinowski J."/>
            <person name="Ruckert C."/>
        </authorList>
    </citation>
    <scope>NUCLEOTIDE SEQUENCE</scope>
    <source>
        <strain evidence="7">CGMCC 4.5737</strain>
    </source>
</reference>
<keyword evidence="4 5" id="KW-0408">Iron</keyword>
<dbReference type="PANTHER" id="PTHR10543">
    <property type="entry name" value="BETA-CAROTENE DIOXYGENASE"/>
    <property type="match status" value="1"/>
</dbReference>
<dbReference type="Proteomes" id="UP000637578">
    <property type="component" value="Unassembled WGS sequence"/>
</dbReference>
<evidence type="ECO:0000256" key="1">
    <source>
        <dbReference type="ARBA" id="ARBA00006787"/>
    </source>
</evidence>
<feature type="binding site" evidence="5">
    <location>
        <position position="155"/>
    </location>
    <ligand>
        <name>Fe cation</name>
        <dbReference type="ChEBI" id="CHEBI:24875"/>
        <note>catalytic</note>
    </ligand>
</feature>
<name>A0A8J3CCJ8_9PSEU</name>
<feature type="binding site" evidence="5">
    <location>
        <position position="476"/>
    </location>
    <ligand>
        <name>Fe cation</name>
        <dbReference type="ChEBI" id="CHEBI:24875"/>
        <note>catalytic</note>
    </ligand>
</feature>
<dbReference type="InterPro" id="IPR004294">
    <property type="entry name" value="Carotenoid_Oase"/>
</dbReference>
<evidence type="ECO:0000256" key="3">
    <source>
        <dbReference type="ARBA" id="ARBA00023002"/>
    </source>
</evidence>
<keyword evidence="2 5" id="KW-0479">Metal-binding</keyword>
<evidence type="ECO:0000256" key="6">
    <source>
        <dbReference type="RuleBase" id="RU364048"/>
    </source>
</evidence>
<reference evidence="7" key="2">
    <citation type="submission" date="2020-09" db="EMBL/GenBank/DDBJ databases">
        <authorList>
            <person name="Sun Q."/>
            <person name="Zhou Y."/>
        </authorList>
    </citation>
    <scope>NUCLEOTIDE SEQUENCE</scope>
    <source>
        <strain evidence="7">CGMCC 4.5737</strain>
    </source>
</reference>
<dbReference type="EC" id="1.13.11.-" evidence="6"/>
<dbReference type="EMBL" id="BMMK01000031">
    <property type="protein sequence ID" value="GGM73889.1"/>
    <property type="molecule type" value="Genomic_DNA"/>
</dbReference>
<evidence type="ECO:0000313" key="7">
    <source>
        <dbReference type="EMBL" id="GGM73889.1"/>
    </source>
</evidence>
<keyword evidence="6 7" id="KW-0223">Dioxygenase</keyword>
<keyword evidence="8" id="KW-1185">Reference proteome</keyword>
<gene>
    <name evidence="7" type="ORF">GCM10012275_50720</name>
</gene>
<evidence type="ECO:0000256" key="4">
    <source>
        <dbReference type="ARBA" id="ARBA00023004"/>
    </source>
</evidence>
<evidence type="ECO:0000256" key="2">
    <source>
        <dbReference type="ARBA" id="ARBA00022723"/>
    </source>
</evidence>
<dbReference type="RefSeq" id="WP_189060936.1">
    <property type="nucleotide sequence ID" value="NZ_BMMK01000031.1"/>
</dbReference>
<comment type="similarity">
    <text evidence="1 6">Belongs to the carotenoid oxygenase family.</text>
</comment>
<feature type="binding site" evidence="5">
    <location>
        <position position="204"/>
    </location>
    <ligand>
        <name>Fe cation</name>
        <dbReference type="ChEBI" id="CHEBI:24875"/>
        <note>catalytic</note>
    </ligand>
</feature>
<dbReference type="Pfam" id="PF03055">
    <property type="entry name" value="RPE65"/>
    <property type="match status" value="1"/>
</dbReference>
<organism evidence="7 8">
    <name type="scientific">Longimycelium tulufanense</name>
    <dbReference type="NCBI Taxonomy" id="907463"/>
    <lineage>
        <taxon>Bacteria</taxon>
        <taxon>Bacillati</taxon>
        <taxon>Actinomycetota</taxon>
        <taxon>Actinomycetes</taxon>
        <taxon>Pseudonocardiales</taxon>
        <taxon>Pseudonocardiaceae</taxon>
        <taxon>Longimycelium</taxon>
    </lineage>
</organism>
<keyword evidence="3 6" id="KW-0560">Oxidoreductase</keyword>
<sequence>MSSNIYLEDNFAPVAEERTVTELAVTGSIPDHLDGRYLRNGPNPIGEVDPATYNWFMGDGMVHGVRLREGRAEWYRNRWVRSPNALAALGEPRRNGRPHRAGFEVVGANTNIVGHAGRTLALVEGGAASYELTDTLDTVGPCDFDGTLPGGYTAHPQRDPDTGELHAVSYFFGRGNTVRYSVIGVDGRCRRTVDIKVTGSPMMHNFSLTENHVVFYDLPVTFDTRQAVQAVVPPLLRAPAQLVLSAIIGKVRIPDPIAAMAIGSLTANAGLPYRWNPRYPARIGVMPREGGNADVRWFEVEPCYVFHPMNAYDDGQSIVLDIVRHASTFDTDLRGPGDAAPTLDRWTVDLNAGKVREERLDDRPQEFPQVDERLVGRRHRYGYTPELGIEGEPGSALLKHDLRGHKTTRRDFGRGKEAGEFVFEPNALDAAEDDGVLMGFVYDKAESRSDLMILDAANLETVAAVHLPTRVPNGFHGNWIPNAG</sequence>
<comment type="cofactor">
    <cofactor evidence="5 6">
        <name>Fe(2+)</name>
        <dbReference type="ChEBI" id="CHEBI:29033"/>
    </cofactor>
    <text evidence="5 6">Binds 1 Fe(2+) ion per subunit.</text>
</comment>
<evidence type="ECO:0000313" key="8">
    <source>
        <dbReference type="Proteomes" id="UP000637578"/>
    </source>
</evidence>
<protein>
    <recommendedName>
        <fullName evidence="6">Dioxygenase</fullName>
        <ecNumber evidence="6">1.13.11.-</ecNumber>
    </recommendedName>
</protein>
<dbReference type="AlphaFoldDB" id="A0A8J3CCJ8"/>
<dbReference type="GO" id="GO:0046872">
    <property type="term" value="F:metal ion binding"/>
    <property type="evidence" value="ECO:0007669"/>
    <property type="project" value="UniProtKB-KW"/>
</dbReference>
<proteinExistence type="inferred from homology"/>
<accession>A0A8J3CCJ8</accession>
<comment type="caution">
    <text evidence="7">The sequence shown here is derived from an EMBL/GenBank/DDBJ whole genome shotgun (WGS) entry which is preliminary data.</text>
</comment>
<feature type="binding site" evidence="5">
    <location>
        <position position="307"/>
    </location>
    <ligand>
        <name>Fe cation</name>
        <dbReference type="ChEBI" id="CHEBI:24875"/>
        <note>catalytic</note>
    </ligand>
</feature>
<dbReference type="GO" id="GO:0016121">
    <property type="term" value="P:carotene catabolic process"/>
    <property type="evidence" value="ECO:0007669"/>
    <property type="project" value="TreeGrafter"/>
</dbReference>
<evidence type="ECO:0000256" key="5">
    <source>
        <dbReference type="PIRSR" id="PIRSR604294-1"/>
    </source>
</evidence>
<dbReference type="PANTHER" id="PTHR10543:SF89">
    <property type="entry name" value="CAROTENOID 9,10(9',10')-CLEAVAGE DIOXYGENASE 1"/>
    <property type="match status" value="1"/>
</dbReference>
<dbReference type="GO" id="GO:0010436">
    <property type="term" value="F:carotenoid dioxygenase activity"/>
    <property type="evidence" value="ECO:0007669"/>
    <property type="project" value="TreeGrafter"/>
</dbReference>